<dbReference type="PANTHER" id="PTHR37305:SF1">
    <property type="entry name" value="MEMBRANE PROTEIN"/>
    <property type="match status" value="1"/>
</dbReference>
<dbReference type="Proteomes" id="UP000809081">
    <property type="component" value="Unassembled WGS sequence"/>
</dbReference>
<feature type="transmembrane region" description="Helical" evidence="1">
    <location>
        <begin position="265"/>
        <end position="287"/>
    </location>
</feature>
<accession>A0ABS2PMJ8</accession>
<name>A0ABS2PMJ8_9STRE</name>
<proteinExistence type="predicted"/>
<organism evidence="2 3">
    <name type="scientific">Streptococcus saliviloxodontae</name>
    <dbReference type="NCBI Taxonomy" id="1349416"/>
    <lineage>
        <taxon>Bacteria</taxon>
        <taxon>Bacillati</taxon>
        <taxon>Bacillota</taxon>
        <taxon>Bacilli</taxon>
        <taxon>Lactobacillales</taxon>
        <taxon>Streptococcaceae</taxon>
        <taxon>Streptococcus</taxon>
    </lineage>
</organism>
<reference evidence="2 3" key="1">
    <citation type="submission" date="2021-01" db="EMBL/GenBank/DDBJ databases">
        <title>Genomic Encyclopedia of Type Strains, Phase IV (KMG-IV): sequencing the most valuable type-strain genomes for metagenomic binning, comparative biology and taxonomic classification.</title>
        <authorList>
            <person name="Goeker M."/>
        </authorList>
    </citation>
    <scope>NUCLEOTIDE SEQUENCE [LARGE SCALE GENOMIC DNA]</scope>
    <source>
        <strain evidence="2 3">DSM 27513</strain>
    </source>
</reference>
<evidence type="ECO:0000256" key="1">
    <source>
        <dbReference type="SAM" id="Phobius"/>
    </source>
</evidence>
<keyword evidence="1" id="KW-1133">Transmembrane helix</keyword>
<keyword evidence="1" id="KW-0812">Transmembrane</keyword>
<dbReference type="EMBL" id="JAFBEI010000014">
    <property type="protein sequence ID" value="MBM7636028.1"/>
    <property type="molecule type" value="Genomic_DNA"/>
</dbReference>
<feature type="transmembrane region" description="Helical" evidence="1">
    <location>
        <begin position="163"/>
        <end position="183"/>
    </location>
</feature>
<dbReference type="RefSeq" id="WP_205016923.1">
    <property type="nucleotide sequence ID" value="NZ_JAFBEI010000014.1"/>
</dbReference>
<comment type="caution">
    <text evidence="2">The sequence shown here is derived from an EMBL/GenBank/DDBJ whole genome shotgun (WGS) entry which is preliminary data.</text>
</comment>
<evidence type="ECO:0000313" key="2">
    <source>
        <dbReference type="EMBL" id="MBM7636028.1"/>
    </source>
</evidence>
<sequence>MKKLYRFELKKIFHNNTFLFTILTLVIVVFGILWINFSNSQMASGVGISTRNSIQYNQKVAKQFEGKLDDSKIKDILANYLEFYKEKVGNSNKISNKPMDVFSYYIADNLLDTQNNLASLVAKDPNVTIDEVDIKPLSSLNINDSIKNLKITSYFSWSDLFKAITAIFIPMIVAIIVINSRIFSDEKSQKMDHILLTTKYGRNKLTVEKIKAGFTSSIFIFFMTMLMILAEYTYFYGFSGWDGSIQANFYLKTFSFPVTMNNLQVLLVLLFIQFLNIILITSITMLISSLMNSSYTTMLVTLGVIALPKGLDKVLMSGSFFSKVQQYMPINNFTLDNILKHMGFAENFFFNNFWINLGVVCALALIGSMLSIFAVYTYQKNYYIS</sequence>
<feature type="transmembrane region" description="Helical" evidence="1">
    <location>
        <begin position="294"/>
        <end position="311"/>
    </location>
</feature>
<protein>
    <submittedName>
        <fullName evidence="2">ABC-type transport system involved in multi-copper enzyme maturation permease subunit</fullName>
    </submittedName>
</protein>
<keyword evidence="3" id="KW-1185">Reference proteome</keyword>
<dbReference type="PANTHER" id="PTHR37305">
    <property type="entry name" value="INTEGRAL MEMBRANE PROTEIN-RELATED"/>
    <property type="match status" value="1"/>
</dbReference>
<gene>
    <name evidence="2" type="ORF">JOC31_000847</name>
</gene>
<dbReference type="Pfam" id="PF12679">
    <property type="entry name" value="ABC2_membrane_2"/>
    <property type="match status" value="1"/>
</dbReference>
<feature type="transmembrane region" description="Helical" evidence="1">
    <location>
        <begin position="12"/>
        <end position="35"/>
    </location>
</feature>
<keyword evidence="1" id="KW-0472">Membrane</keyword>
<feature type="transmembrane region" description="Helical" evidence="1">
    <location>
        <begin position="212"/>
        <end position="235"/>
    </location>
</feature>
<evidence type="ECO:0000313" key="3">
    <source>
        <dbReference type="Proteomes" id="UP000809081"/>
    </source>
</evidence>
<feature type="transmembrane region" description="Helical" evidence="1">
    <location>
        <begin position="353"/>
        <end position="378"/>
    </location>
</feature>